<dbReference type="STRING" id="56408.A0A1E5RBS2"/>
<proteinExistence type="inferred from homology"/>
<evidence type="ECO:0000256" key="10">
    <source>
        <dbReference type="ARBA" id="ARBA00023136"/>
    </source>
</evidence>
<evidence type="ECO:0000259" key="16">
    <source>
        <dbReference type="PROSITE" id="PS50002"/>
    </source>
</evidence>
<evidence type="ECO:0000313" key="17">
    <source>
        <dbReference type="EMBL" id="OEJ84342.1"/>
    </source>
</evidence>
<feature type="compositionally biased region" description="Low complexity" evidence="14">
    <location>
        <begin position="207"/>
        <end position="246"/>
    </location>
</feature>
<keyword evidence="9" id="KW-0346">Stress response</keyword>
<evidence type="ECO:0000256" key="4">
    <source>
        <dbReference type="ARBA" id="ARBA00017350"/>
    </source>
</evidence>
<dbReference type="GO" id="GO:0030833">
    <property type="term" value="P:regulation of actin filament polymerization"/>
    <property type="evidence" value="ECO:0007669"/>
    <property type="project" value="TreeGrafter"/>
</dbReference>
<comment type="subcellular location">
    <subcellularLocation>
        <location evidence="1">Cell membrane</location>
        <topology evidence="1">Multi-pass membrane protein</topology>
    </subcellularLocation>
</comment>
<feature type="transmembrane region" description="Helical" evidence="15">
    <location>
        <begin position="125"/>
        <end position="146"/>
    </location>
</feature>
<evidence type="ECO:0000313" key="18">
    <source>
        <dbReference type="Proteomes" id="UP000095728"/>
    </source>
</evidence>
<dbReference type="SUPFAM" id="SSF50044">
    <property type="entry name" value="SH3-domain"/>
    <property type="match status" value="1"/>
</dbReference>
<keyword evidence="5 13" id="KW-0728">SH3 domain</keyword>
<evidence type="ECO:0000256" key="2">
    <source>
        <dbReference type="ARBA" id="ARBA00009739"/>
    </source>
</evidence>
<dbReference type="PANTHER" id="PTHR15735:SF20">
    <property type="entry name" value="HIGH OSMOLARITY SIGNALING PROTEIN SHO1"/>
    <property type="match status" value="1"/>
</dbReference>
<feature type="transmembrane region" description="Helical" evidence="15">
    <location>
        <begin position="100"/>
        <end position="119"/>
    </location>
</feature>
<feature type="domain" description="SH3" evidence="16">
    <location>
        <begin position="382"/>
        <end position="442"/>
    </location>
</feature>
<organism evidence="17 18">
    <name type="scientific">Hanseniaspora osmophila</name>
    <dbReference type="NCBI Taxonomy" id="56408"/>
    <lineage>
        <taxon>Eukaryota</taxon>
        <taxon>Fungi</taxon>
        <taxon>Dikarya</taxon>
        <taxon>Ascomycota</taxon>
        <taxon>Saccharomycotina</taxon>
        <taxon>Saccharomycetes</taxon>
        <taxon>Saccharomycodales</taxon>
        <taxon>Saccharomycodaceae</taxon>
        <taxon>Hanseniaspora</taxon>
    </lineage>
</organism>
<dbReference type="Proteomes" id="UP000095728">
    <property type="component" value="Unassembled WGS sequence"/>
</dbReference>
<dbReference type="OrthoDB" id="5983572at2759"/>
<protein>
    <recommendedName>
        <fullName evidence="4">High osmolarity signaling protein SHO1</fullName>
    </recommendedName>
    <alternativeName>
        <fullName evidence="3">High osmolarity signaling protein sho1</fullName>
    </alternativeName>
    <alternativeName>
        <fullName evidence="11 12">Osmosensor SHO1</fullName>
    </alternativeName>
</protein>
<dbReference type="PANTHER" id="PTHR15735">
    <property type="entry name" value="FCH AND DOUBLE SH3 DOMAINS PROTEIN"/>
    <property type="match status" value="1"/>
</dbReference>
<dbReference type="GO" id="GO:0007232">
    <property type="term" value="P:osmosensory signaling pathway via Sho1 osmosensor"/>
    <property type="evidence" value="ECO:0007669"/>
    <property type="project" value="UniProtKB-ARBA"/>
</dbReference>
<feature type="transmembrane region" description="Helical" evidence="15">
    <location>
        <begin position="35"/>
        <end position="55"/>
    </location>
</feature>
<comment type="caution">
    <text evidence="17">The sequence shown here is derived from an EMBL/GenBank/DDBJ whole genome shotgun (WGS) entry which is preliminary data.</text>
</comment>
<evidence type="ECO:0000256" key="7">
    <source>
        <dbReference type="ARBA" id="ARBA00022692"/>
    </source>
</evidence>
<sequence length="442" mass="49439">MSEKLYSYQLRKKNSSNYSRKHFTFRISRFFGDPFALTTLSLCIVSFVVALVGSITAATDNEGFPKFTWWGLAYQFLMMVSIFFLYCFDLVDYYKNFLTAALGVAFVYNTNSTTILIYADGSRKAAASAGCIMLSIVNLIWMFYFGSDNGSPLNRKIDSYSLNGMKMSNLMSEYAQDRRYSSLNRNSRSNIYRNSYADYSQRHTSFQAPPAQQQQQQQQQELQHLQHSQASAYQDQQQQQQQQQNQPFAHNNYMSSTALNGFENIDSSNQTTPQLGNTLNRLQNDTLTTSHNEGTGTTNITGNSNTTGNTGITVNSGTPGNTVTTGAMATTENTGNNTPSTNNTRFVNPATARADKSKSSITDSTAPESMGLYSDMAEELSQFPYKAKALYSYEADPSDAYEISFSEGEILSVADIEGRWWSCRKENGERGIIPSNYVELIE</sequence>
<dbReference type="InterPro" id="IPR001452">
    <property type="entry name" value="SH3_domain"/>
</dbReference>
<dbReference type="AlphaFoldDB" id="A0A1E5RBS2"/>
<dbReference type="PROSITE" id="PS50002">
    <property type="entry name" value="SH3"/>
    <property type="match status" value="1"/>
</dbReference>
<evidence type="ECO:0000256" key="13">
    <source>
        <dbReference type="PROSITE-ProRule" id="PRU00192"/>
    </source>
</evidence>
<evidence type="ECO:0000256" key="6">
    <source>
        <dbReference type="ARBA" id="ARBA00022475"/>
    </source>
</evidence>
<feature type="compositionally biased region" description="Low complexity" evidence="14">
    <location>
        <begin position="294"/>
        <end position="318"/>
    </location>
</feature>
<keyword evidence="18" id="KW-1185">Reference proteome</keyword>
<dbReference type="InterPro" id="IPR036028">
    <property type="entry name" value="SH3-like_dom_sf"/>
</dbReference>
<evidence type="ECO:0000256" key="14">
    <source>
        <dbReference type="SAM" id="MobiDB-lite"/>
    </source>
</evidence>
<evidence type="ECO:0000256" key="8">
    <source>
        <dbReference type="ARBA" id="ARBA00022989"/>
    </source>
</evidence>
<keyword evidence="6" id="KW-1003">Cell membrane</keyword>
<evidence type="ECO:0000256" key="15">
    <source>
        <dbReference type="SAM" id="Phobius"/>
    </source>
</evidence>
<evidence type="ECO:0000256" key="3">
    <source>
        <dbReference type="ARBA" id="ARBA00016255"/>
    </source>
</evidence>
<keyword evidence="7 15" id="KW-0812">Transmembrane</keyword>
<feature type="region of interest" description="Disordered" evidence="14">
    <location>
        <begin position="286"/>
        <end position="346"/>
    </location>
</feature>
<dbReference type="PRINTS" id="PR00452">
    <property type="entry name" value="SH3DOMAIN"/>
</dbReference>
<dbReference type="InParanoid" id="A0A1E5RBS2"/>
<dbReference type="FunFam" id="2.30.30.40:FF:000213">
    <property type="entry name" value="High osmolarity signaling protein SHO1"/>
    <property type="match status" value="1"/>
</dbReference>
<dbReference type="SMART" id="SM00326">
    <property type="entry name" value="SH3"/>
    <property type="match status" value="1"/>
</dbReference>
<dbReference type="EMBL" id="LPNM01000008">
    <property type="protein sequence ID" value="OEJ84342.1"/>
    <property type="molecule type" value="Genomic_DNA"/>
</dbReference>
<evidence type="ECO:0000256" key="5">
    <source>
        <dbReference type="ARBA" id="ARBA00022443"/>
    </source>
</evidence>
<feature type="transmembrane region" description="Helical" evidence="15">
    <location>
        <begin position="67"/>
        <end position="88"/>
    </location>
</feature>
<evidence type="ECO:0000256" key="9">
    <source>
        <dbReference type="ARBA" id="ARBA00023016"/>
    </source>
</evidence>
<evidence type="ECO:0000256" key="12">
    <source>
        <dbReference type="ARBA" id="ARBA00030785"/>
    </source>
</evidence>
<feature type="compositionally biased region" description="Polar residues" evidence="14">
    <location>
        <begin position="319"/>
        <end position="328"/>
    </location>
</feature>
<name>A0A1E5RBS2_9ASCO</name>
<evidence type="ECO:0000256" key="1">
    <source>
        <dbReference type="ARBA" id="ARBA00004651"/>
    </source>
</evidence>
<dbReference type="Pfam" id="PF00018">
    <property type="entry name" value="SH3_1"/>
    <property type="match status" value="1"/>
</dbReference>
<gene>
    <name evidence="17" type="ORF">AWRI3579_g3035</name>
</gene>
<reference evidence="18" key="1">
    <citation type="journal article" date="2016" name="Genome Announc.">
        <title>Genome sequences of three species of Hanseniaspora isolated from spontaneous wine fermentations.</title>
        <authorList>
            <person name="Sternes P.R."/>
            <person name="Lee D."/>
            <person name="Kutyna D.R."/>
            <person name="Borneman A.R."/>
        </authorList>
    </citation>
    <scope>NUCLEOTIDE SEQUENCE [LARGE SCALE GENOMIC DNA]</scope>
    <source>
        <strain evidence="18">AWRI3579</strain>
    </source>
</reference>
<accession>A0A1E5RBS2</accession>
<keyword evidence="10 15" id="KW-0472">Membrane</keyword>
<evidence type="ECO:0000256" key="11">
    <source>
        <dbReference type="ARBA" id="ARBA00029697"/>
    </source>
</evidence>
<feature type="compositionally biased region" description="Low complexity" evidence="14">
    <location>
        <begin position="330"/>
        <end position="344"/>
    </location>
</feature>
<keyword evidence="8 15" id="KW-1133">Transmembrane helix</keyword>
<feature type="region of interest" description="Disordered" evidence="14">
    <location>
        <begin position="204"/>
        <end position="246"/>
    </location>
</feature>
<dbReference type="Gene3D" id="2.30.30.40">
    <property type="entry name" value="SH3 Domains"/>
    <property type="match status" value="1"/>
</dbReference>
<comment type="similarity">
    <text evidence="2">Belongs to the SHO1 family.</text>
</comment>
<dbReference type="InterPro" id="IPR035522">
    <property type="entry name" value="Sho1_SH3"/>
</dbReference>
<dbReference type="FunCoup" id="A0A1E5RBS2">
    <property type="interactions" value="192"/>
</dbReference>
<dbReference type="CDD" id="cd11855">
    <property type="entry name" value="SH3_Sho1p"/>
    <property type="match status" value="1"/>
</dbReference>
<dbReference type="GO" id="GO:0005886">
    <property type="term" value="C:plasma membrane"/>
    <property type="evidence" value="ECO:0007669"/>
    <property type="project" value="UniProtKB-SubCell"/>
</dbReference>